<gene>
    <name evidence="1" type="ORF">DPMN_147649</name>
</gene>
<dbReference type="AlphaFoldDB" id="A0A9D4J368"/>
<accession>A0A9D4J368</accession>
<evidence type="ECO:0000313" key="1">
    <source>
        <dbReference type="EMBL" id="KAH3794118.1"/>
    </source>
</evidence>
<reference evidence="1" key="1">
    <citation type="journal article" date="2019" name="bioRxiv">
        <title>The Genome of the Zebra Mussel, Dreissena polymorpha: A Resource for Invasive Species Research.</title>
        <authorList>
            <person name="McCartney M.A."/>
            <person name="Auch B."/>
            <person name="Kono T."/>
            <person name="Mallez S."/>
            <person name="Zhang Y."/>
            <person name="Obille A."/>
            <person name="Becker A."/>
            <person name="Abrahante J.E."/>
            <person name="Garbe J."/>
            <person name="Badalamenti J.P."/>
            <person name="Herman A."/>
            <person name="Mangelson H."/>
            <person name="Liachko I."/>
            <person name="Sullivan S."/>
            <person name="Sone E.D."/>
            <person name="Koren S."/>
            <person name="Silverstein K.A.T."/>
            <person name="Beckman K.B."/>
            <person name="Gohl D.M."/>
        </authorList>
    </citation>
    <scope>NUCLEOTIDE SEQUENCE</scope>
    <source>
        <strain evidence="1">Duluth1</strain>
        <tissue evidence="1">Whole animal</tissue>
    </source>
</reference>
<evidence type="ECO:0008006" key="3">
    <source>
        <dbReference type="Google" id="ProtNLM"/>
    </source>
</evidence>
<comment type="caution">
    <text evidence="1">The sequence shown here is derived from an EMBL/GenBank/DDBJ whole genome shotgun (WGS) entry which is preliminary data.</text>
</comment>
<organism evidence="1 2">
    <name type="scientific">Dreissena polymorpha</name>
    <name type="common">Zebra mussel</name>
    <name type="synonym">Mytilus polymorpha</name>
    <dbReference type="NCBI Taxonomy" id="45954"/>
    <lineage>
        <taxon>Eukaryota</taxon>
        <taxon>Metazoa</taxon>
        <taxon>Spiralia</taxon>
        <taxon>Lophotrochozoa</taxon>
        <taxon>Mollusca</taxon>
        <taxon>Bivalvia</taxon>
        <taxon>Autobranchia</taxon>
        <taxon>Heteroconchia</taxon>
        <taxon>Euheterodonta</taxon>
        <taxon>Imparidentia</taxon>
        <taxon>Neoheterodontei</taxon>
        <taxon>Myida</taxon>
        <taxon>Dreissenoidea</taxon>
        <taxon>Dreissenidae</taxon>
        <taxon>Dreissena</taxon>
    </lineage>
</organism>
<proteinExistence type="predicted"/>
<dbReference type="Proteomes" id="UP000828390">
    <property type="component" value="Unassembled WGS sequence"/>
</dbReference>
<keyword evidence="2" id="KW-1185">Reference proteome</keyword>
<dbReference type="InterPro" id="IPR018247">
    <property type="entry name" value="EF_Hand_1_Ca_BS"/>
</dbReference>
<evidence type="ECO:0000313" key="2">
    <source>
        <dbReference type="Proteomes" id="UP000828390"/>
    </source>
</evidence>
<reference evidence="1" key="2">
    <citation type="submission" date="2020-11" db="EMBL/GenBank/DDBJ databases">
        <authorList>
            <person name="McCartney M.A."/>
            <person name="Auch B."/>
            <person name="Kono T."/>
            <person name="Mallez S."/>
            <person name="Becker A."/>
            <person name="Gohl D.M."/>
            <person name="Silverstein K.A.T."/>
            <person name="Koren S."/>
            <person name="Bechman K.B."/>
            <person name="Herman A."/>
            <person name="Abrahante J.E."/>
            <person name="Garbe J."/>
        </authorList>
    </citation>
    <scope>NUCLEOTIDE SEQUENCE</scope>
    <source>
        <strain evidence="1">Duluth1</strain>
        <tissue evidence="1">Whole animal</tissue>
    </source>
</reference>
<name>A0A9D4J368_DREPO</name>
<dbReference type="EMBL" id="JAIWYP010000007">
    <property type="protein sequence ID" value="KAH3794118.1"/>
    <property type="molecule type" value="Genomic_DNA"/>
</dbReference>
<dbReference type="PROSITE" id="PS00018">
    <property type="entry name" value="EF_HAND_1"/>
    <property type="match status" value="1"/>
</dbReference>
<sequence>MLPGDGSETRNEYTMRICGTDPDLYQLSNYLYDDYDVDGDHHLDKHDYEAFHLKMDSNGKPFTRIFTQNCVLGKLG</sequence>
<protein>
    <recommendedName>
        <fullName evidence="3">EF-hand domain-containing protein</fullName>
    </recommendedName>
</protein>